<reference evidence="2" key="1">
    <citation type="submission" date="2016-10" db="EMBL/GenBank/DDBJ databases">
        <authorList>
            <person name="Varghese N."/>
            <person name="Submissions S."/>
        </authorList>
    </citation>
    <scope>NUCLEOTIDE SEQUENCE [LARGE SCALE GENOMIC DNA]</scope>
    <source>
        <strain evidence="2">N6PO6</strain>
    </source>
</reference>
<protein>
    <submittedName>
        <fullName evidence="1">Uncharacterized protein</fullName>
    </submittedName>
</protein>
<gene>
    <name evidence="1" type="ORF">SAMN05216516_102391</name>
</gene>
<evidence type="ECO:0000313" key="2">
    <source>
        <dbReference type="Proteomes" id="UP000242222"/>
    </source>
</evidence>
<evidence type="ECO:0000313" key="1">
    <source>
        <dbReference type="EMBL" id="SFN10631.1"/>
    </source>
</evidence>
<dbReference type="AlphaFoldDB" id="A0A1I4WAA5"/>
<accession>A0A1I4WAA5</accession>
<organism evidence="1 2">
    <name type="scientific">Izhakiella capsodis</name>
    <dbReference type="NCBI Taxonomy" id="1367852"/>
    <lineage>
        <taxon>Bacteria</taxon>
        <taxon>Pseudomonadati</taxon>
        <taxon>Pseudomonadota</taxon>
        <taxon>Gammaproteobacteria</taxon>
        <taxon>Enterobacterales</taxon>
        <taxon>Erwiniaceae</taxon>
        <taxon>Izhakiella</taxon>
    </lineage>
</organism>
<dbReference type="Proteomes" id="UP000242222">
    <property type="component" value="Unassembled WGS sequence"/>
</dbReference>
<name>A0A1I4WAA5_9GAMM</name>
<proteinExistence type="predicted"/>
<sequence>MMKLCACRANGNQRDWYWPLRCLDDKFIFISFKYSYQAAEIGTEPLVKSVVFS</sequence>
<keyword evidence="2" id="KW-1185">Reference proteome</keyword>
<dbReference type="EMBL" id="FOVC01000002">
    <property type="protein sequence ID" value="SFN10631.1"/>
    <property type="molecule type" value="Genomic_DNA"/>
</dbReference>